<accession>A0ABW0SZ07</accession>
<sequence>MDASETVGSPTIRLLVFTSLYPNTAQPRHGVFVEERLRHLVDSGLIAATVVAPVPWFPSRHPMFGAYATHAAVPEREERYGISIWHPRYPVIPKLGMSIAPFLMFRALLPVLRDLKVNGPDFDLIDAHYFYPDGVAAARLGAALGKPVVITARGSDVTWIPRYRRPRRQITWAAERAGAVVTVSQALKSKVAALGVNPGKVTVLRNGVDLERFGPRDRAVIRAKLGLTGPVWLAVGNLVELKGVHITLEAVAKVPDVTLLIVGRGPEEARLRQLADRLDIGARVRYLGVIPHAELAEYYNAADAMVLASSREGMPNVVLESLACGTPVVAAPFEGVTELLNAPEAGEVAAQRSGEAIASAWLRLRDRAPTRVATRAIAERLGWQPVVEAQLALYAQVLSAAGGGAICGAAR</sequence>
<evidence type="ECO:0000259" key="1">
    <source>
        <dbReference type="Pfam" id="PF00534"/>
    </source>
</evidence>
<dbReference type="CDD" id="cd03798">
    <property type="entry name" value="GT4_WlbH-like"/>
    <property type="match status" value="1"/>
</dbReference>
<dbReference type="InterPro" id="IPR050194">
    <property type="entry name" value="Glycosyltransferase_grp1"/>
</dbReference>
<gene>
    <name evidence="3" type="ORF">ACFPPB_13600</name>
</gene>
<dbReference type="PANTHER" id="PTHR45947:SF3">
    <property type="entry name" value="SULFOQUINOVOSYL TRANSFERASE SQD2"/>
    <property type="match status" value="1"/>
</dbReference>
<evidence type="ECO:0000313" key="3">
    <source>
        <dbReference type="EMBL" id="MFC5582153.1"/>
    </source>
</evidence>
<dbReference type="SUPFAM" id="SSF53756">
    <property type="entry name" value="UDP-Glycosyltransferase/glycogen phosphorylase"/>
    <property type="match status" value="1"/>
</dbReference>
<evidence type="ECO:0000313" key="4">
    <source>
        <dbReference type="Proteomes" id="UP001596111"/>
    </source>
</evidence>
<dbReference type="RefSeq" id="WP_377327971.1">
    <property type="nucleotide sequence ID" value="NZ_JBHSNG010000015.1"/>
</dbReference>
<dbReference type="PANTHER" id="PTHR45947">
    <property type="entry name" value="SULFOQUINOVOSYL TRANSFERASE SQD2"/>
    <property type="match status" value="1"/>
</dbReference>
<dbReference type="Pfam" id="PF13439">
    <property type="entry name" value="Glyco_transf_4"/>
    <property type="match status" value="1"/>
</dbReference>
<name>A0ABW0SZ07_9GAMM</name>
<dbReference type="Gene3D" id="3.40.50.2000">
    <property type="entry name" value="Glycogen Phosphorylase B"/>
    <property type="match status" value="2"/>
</dbReference>
<dbReference type="Proteomes" id="UP001596111">
    <property type="component" value="Unassembled WGS sequence"/>
</dbReference>
<evidence type="ECO:0000259" key="2">
    <source>
        <dbReference type="Pfam" id="PF13439"/>
    </source>
</evidence>
<protein>
    <submittedName>
        <fullName evidence="3">Glycosyltransferase family 4 protein</fullName>
    </submittedName>
</protein>
<feature type="domain" description="Glycosyl transferase family 1" evidence="1">
    <location>
        <begin position="222"/>
        <end position="366"/>
    </location>
</feature>
<comment type="caution">
    <text evidence="3">The sequence shown here is derived from an EMBL/GenBank/DDBJ whole genome shotgun (WGS) entry which is preliminary data.</text>
</comment>
<keyword evidence="4" id="KW-1185">Reference proteome</keyword>
<dbReference type="InterPro" id="IPR001296">
    <property type="entry name" value="Glyco_trans_1"/>
</dbReference>
<dbReference type="EMBL" id="JBHSNG010000015">
    <property type="protein sequence ID" value="MFC5582153.1"/>
    <property type="molecule type" value="Genomic_DNA"/>
</dbReference>
<reference evidence="4" key="1">
    <citation type="journal article" date="2019" name="Int. J. Syst. Evol. Microbiol.">
        <title>The Global Catalogue of Microorganisms (GCM) 10K type strain sequencing project: providing services to taxonomists for standard genome sequencing and annotation.</title>
        <authorList>
            <consortium name="The Broad Institute Genomics Platform"/>
            <consortium name="The Broad Institute Genome Sequencing Center for Infectious Disease"/>
            <person name="Wu L."/>
            <person name="Ma J."/>
        </authorList>
    </citation>
    <scope>NUCLEOTIDE SEQUENCE [LARGE SCALE GENOMIC DNA]</scope>
    <source>
        <strain evidence="4">CGMCC 1.13587</strain>
    </source>
</reference>
<feature type="domain" description="Glycosyltransferase subfamily 4-like N-terminal" evidence="2">
    <location>
        <begin position="75"/>
        <end position="212"/>
    </location>
</feature>
<dbReference type="InterPro" id="IPR028098">
    <property type="entry name" value="Glyco_trans_4-like_N"/>
</dbReference>
<dbReference type="Pfam" id="PF00534">
    <property type="entry name" value="Glycos_transf_1"/>
    <property type="match status" value="1"/>
</dbReference>
<organism evidence="3 4">
    <name type="scientific">Rhodanobacter terrae</name>
    <dbReference type="NCBI Taxonomy" id="418647"/>
    <lineage>
        <taxon>Bacteria</taxon>
        <taxon>Pseudomonadati</taxon>
        <taxon>Pseudomonadota</taxon>
        <taxon>Gammaproteobacteria</taxon>
        <taxon>Lysobacterales</taxon>
        <taxon>Rhodanobacteraceae</taxon>
        <taxon>Rhodanobacter</taxon>
    </lineage>
</organism>
<proteinExistence type="predicted"/>